<dbReference type="PANTHER" id="PTHR39338:SF7">
    <property type="entry name" value="BLL6692 PROTEIN"/>
    <property type="match status" value="1"/>
</dbReference>
<keyword evidence="3" id="KW-1185">Reference proteome</keyword>
<sequence length="396" mass="45794">MKNNHLLFWHFFQVIDRTLSYERGIDKYRLFLQTLERGYIPYDEELRAFKQFCRILYLQDIRDEARFNQLLDLAVEKEQNLLKQALIAARPVQKPAAAPRDSQLPGPPAPPEEEDEEAPPPAPDIDDDLMDDLLKEEGAAPPEPKTWYYKTPLLYNGIEAVHDEKRFAATTFLHTDEYFSITRRTMVKGWQFLRNKENSVSTQEIDVPATTFKIAQEGLFLEPVYRPGVRNREDALIILADVRGSMTPFHELTNRLIYTARHEGGHPRAPVYYFQNCPLGYVYRKPNLAEPVKIKEALVKANRNVTIAIVISDAGAARGNTNPTRVAERSQQTKHFLDFLYSNCAHVIWLNPVPKHRWAQTAADSIQNEVLQMASVFEQEVYNFQDTLRTIFKQNM</sequence>
<organism evidence="2 3">
    <name type="scientific">Chitinophaga agrisoli</name>
    <dbReference type="NCBI Taxonomy" id="2607653"/>
    <lineage>
        <taxon>Bacteria</taxon>
        <taxon>Pseudomonadati</taxon>
        <taxon>Bacteroidota</taxon>
        <taxon>Chitinophagia</taxon>
        <taxon>Chitinophagales</taxon>
        <taxon>Chitinophagaceae</taxon>
        <taxon>Chitinophaga</taxon>
    </lineage>
</organism>
<feature type="compositionally biased region" description="Acidic residues" evidence="1">
    <location>
        <begin position="111"/>
        <end position="129"/>
    </location>
</feature>
<proteinExistence type="predicted"/>
<dbReference type="RefSeq" id="WP_149838433.1">
    <property type="nucleotide sequence ID" value="NZ_VUOC01000002.1"/>
</dbReference>
<reference evidence="2 3" key="1">
    <citation type="submission" date="2019-09" db="EMBL/GenBank/DDBJ databases">
        <title>Chitinophaga ginsengihumi sp. nov., isolated from soil of ginseng rhizosphere.</title>
        <authorList>
            <person name="Lee J."/>
        </authorList>
    </citation>
    <scope>NUCLEOTIDE SEQUENCE [LARGE SCALE GENOMIC DNA]</scope>
    <source>
        <strain evidence="2 3">BN140078</strain>
    </source>
</reference>
<dbReference type="PANTHER" id="PTHR39338">
    <property type="entry name" value="BLL5662 PROTEIN-RELATED"/>
    <property type="match status" value="1"/>
</dbReference>
<dbReference type="EMBL" id="VUOC01000002">
    <property type="protein sequence ID" value="KAA2243558.1"/>
    <property type="molecule type" value="Genomic_DNA"/>
</dbReference>
<evidence type="ECO:0008006" key="4">
    <source>
        <dbReference type="Google" id="ProtNLM"/>
    </source>
</evidence>
<gene>
    <name evidence="2" type="ORF">F0L74_13785</name>
</gene>
<accession>A0A5B2VY44</accession>
<protein>
    <recommendedName>
        <fullName evidence="4">VWA domain containing CoxE-like protein</fullName>
    </recommendedName>
</protein>
<dbReference type="AlphaFoldDB" id="A0A5B2VY44"/>
<comment type="caution">
    <text evidence="2">The sequence shown here is derived from an EMBL/GenBank/DDBJ whole genome shotgun (WGS) entry which is preliminary data.</text>
</comment>
<reference evidence="2 3" key="2">
    <citation type="submission" date="2019-09" db="EMBL/GenBank/DDBJ databases">
        <authorList>
            <person name="Jin C."/>
        </authorList>
    </citation>
    <scope>NUCLEOTIDE SEQUENCE [LARGE SCALE GENOMIC DNA]</scope>
    <source>
        <strain evidence="2 3">BN140078</strain>
    </source>
</reference>
<feature type="region of interest" description="Disordered" evidence="1">
    <location>
        <begin position="92"/>
        <end position="129"/>
    </location>
</feature>
<name>A0A5B2VY44_9BACT</name>
<evidence type="ECO:0000256" key="1">
    <source>
        <dbReference type="SAM" id="MobiDB-lite"/>
    </source>
</evidence>
<evidence type="ECO:0000313" key="2">
    <source>
        <dbReference type="EMBL" id="KAA2243558.1"/>
    </source>
</evidence>
<evidence type="ECO:0000313" key="3">
    <source>
        <dbReference type="Proteomes" id="UP000324611"/>
    </source>
</evidence>
<dbReference type="Proteomes" id="UP000324611">
    <property type="component" value="Unassembled WGS sequence"/>
</dbReference>